<accession>A0A090AH42</accession>
<evidence type="ECO:0000256" key="4">
    <source>
        <dbReference type="ARBA" id="ARBA00022603"/>
    </source>
</evidence>
<evidence type="ECO:0000313" key="11">
    <source>
        <dbReference type="Proteomes" id="UP000031623"/>
    </source>
</evidence>
<dbReference type="AlphaFoldDB" id="A0A090AH42"/>
<protein>
    <recommendedName>
        <fullName evidence="3 8">Malonyl-[acyl-carrier protein] O-methyltransferase</fullName>
        <shortName evidence="8">Malonyl-ACP O-methyltransferase</shortName>
        <ecNumber evidence="3 8">2.1.1.197</ecNumber>
    </recommendedName>
    <alternativeName>
        <fullName evidence="8">Biotin synthesis protein BioC</fullName>
    </alternativeName>
</protein>
<comment type="pathway">
    <text evidence="2 8">Cofactor biosynthesis; biotin biosynthesis.</text>
</comment>
<dbReference type="InterPro" id="IPR050602">
    <property type="entry name" value="Malonyl-ACP_OMT"/>
</dbReference>
<evidence type="ECO:0000256" key="1">
    <source>
        <dbReference type="ARBA" id="ARBA00000852"/>
    </source>
</evidence>
<dbReference type="STRING" id="40754.THII_3316"/>
<keyword evidence="6 8" id="KW-0949">S-adenosyl-L-methionine</keyword>
<comment type="function">
    <text evidence="8">Converts the free carboxyl group of a malonyl-thioester to its methyl ester by transfer of a methyl group from S-adenosyl-L-methionine (SAM). It allows to synthesize pimeloyl-ACP via the fatty acid synthetic pathway.</text>
</comment>
<dbReference type="InterPro" id="IPR013216">
    <property type="entry name" value="Methyltransf_11"/>
</dbReference>
<evidence type="ECO:0000313" key="10">
    <source>
        <dbReference type="EMBL" id="BAP57613.1"/>
    </source>
</evidence>
<dbReference type="UniPathway" id="UPA00078"/>
<dbReference type="GO" id="GO:0008757">
    <property type="term" value="F:S-adenosylmethionine-dependent methyltransferase activity"/>
    <property type="evidence" value="ECO:0007669"/>
    <property type="project" value="InterPro"/>
</dbReference>
<organism evidence="10 11">
    <name type="scientific">Thioploca ingrica</name>
    <dbReference type="NCBI Taxonomy" id="40754"/>
    <lineage>
        <taxon>Bacteria</taxon>
        <taxon>Pseudomonadati</taxon>
        <taxon>Pseudomonadota</taxon>
        <taxon>Gammaproteobacteria</taxon>
        <taxon>Thiotrichales</taxon>
        <taxon>Thiotrichaceae</taxon>
        <taxon>Thioploca</taxon>
    </lineage>
</organism>
<gene>
    <name evidence="8" type="primary">bioC</name>
    <name evidence="10" type="ORF">THII_3316</name>
</gene>
<dbReference type="GO" id="GO:0009102">
    <property type="term" value="P:biotin biosynthetic process"/>
    <property type="evidence" value="ECO:0007669"/>
    <property type="project" value="UniProtKB-UniRule"/>
</dbReference>
<dbReference type="HOGENOM" id="CLU_046586_2_2_6"/>
<keyword evidence="7 8" id="KW-0093">Biotin biosynthesis</keyword>
<dbReference type="KEGG" id="tig:THII_3316"/>
<dbReference type="EMBL" id="AP014633">
    <property type="protein sequence ID" value="BAP57613.1"/>
    <property type="molecule type" value="Genomic_DNA"/>
</dbReference>
<proteinExistence type="inferred from homology"/>
<keyword evidence="4 8" id="KW-0489">Methyltransferase</keyword>
<dbReference type="GO" id="GO:0102130">
    <property type="term" value="F:malonyl-CoA methyltransferase activity"/>
    <property type="evidence" value="ECO:0007669"/>
    <property type="project" value="UniProtKB-EC"/>
</dbReference>
<reference evidence="10 11" key="1">
    <citation type="journal article" date="2014" name="ISME J.">
        <title>Ecophysiology of Thioploca ingrica as revealed by the complete genome sequence supplemented with proteomic evidence.</title>
        <authorList>
            <person name="Kojima H."/>
            <person name="Ogura Y."/>
            <person name="Yamamoto N."/>
            <person name="Togashi T."/>
            <person name="Mori H."/>
            <person name="Watanabe T."/>
            <person name="Nemoto F."/>
            <person name="Kurokawa K."/>
            <person name="Hayashi T."/>
            <person name="Fukui M."/>
        </authorList>
    </citation>
    <scope>NUCLEOTIDE SEQUENCE [LARGE SCALE GENOMIC DNA]</scope>
</reference>
<evidence type="ECO:0000259" key="9">
    <source>
        <dbReference type="Pfam" id="PF08241"/>
    </source>
</evidence>
<evidence type="ECO:0000256" key="6">
    <source>
        <dbReference type="ARBA" id="ARBA00022691"/>
    </source>
</evidence>
<evidence type="ECO:0000256" key="7">
    <source>
        <dbReference type="ARBA" id="ARBA00022756"/>
    </source>
</evidence>
<evidence type="ECO:0000256" key="8">
    <source>
        <dbReference type="HAMAP-Rule" id="MF_00835"/>
    </source>
</evidence>
<dbReference type="OrthoDB" id="9760689at2"/>
<keyword evidence="11" id="KW-1185">Reference proteome</keyword>
<dbReference type="PANTHER" id="PTHR13090:SF1">
    <property type="entry name" value="ARGININE-HYDROXYLASE NDUFAF5, MITOCHONDRIAL"/>
    <property type="match status" value="1"/>
</dbReference>
<comment type="similarity">
    <text evidence="8">Belongs to the methyltransferase superfamily.</text>
</comment>
<dbReference type="CDD" id="cd02440">
    <property type="entry name" value="AdoMet_MTases"/>
    <property type="match status" value="1"/>
</dbReference>
<name>A0A090AH42_9GAMM</name>
<dbReference type="Gene3D" id="3.40.50.150">
    <property type="entry name" value="Vaccinia Virus protein VP39"/>
    <property type="match status" value="1"/>
</dbReference>
<evidence type="ECO:0000256" key="3">
    <source>
        <dbReference type="ARBA" id="ARBA00012327"/>
    </source>
</evidence>
<feature type="domain" description="Methyltransferase type 11" evidence="9">
    <location>
        <begin position="54"/>
        <end position="151"/>
    </location>
</feature>
<evidence type="ECO:0000256" key="2">
    <source>
        <dbReference type="ARBA" id="ARBA00004746"/>
    </source>
</evidence>
<keyword evidence="10" id="KW-0830">Ubiquinone</keyword>
<dbReference type="HAMAP" id="MF_00835">
    <property type="entry name" value="BioC"/>
    <property type="match status" value="1"/>
</dbReference>
<sequence>MAVLTPEYLDKYQLSQSFDRVASTYEQYAQLQQQIGNNLLERLEYIKIAPRTIVDVGAGSGRLSRALSQRYPQAQVYGIDLSLKMATAARRQAPRWFSRQHFVCADAIQLPIADNCIDLLLSNLMLQWCNDIHRIFAEFARVLTPTGALLFSTFGPDTLKELRHSWAVADNASHVNRFVDIHELGDALLQAQLTQPVLDTDWLQLTYPDVKQLMKALKNIGAHNITAGRPRGLMGRAKFQAMLSTYEQYRGSDGNVPVTYEIIYGHAWGTVKTSPQLVNIPLTQLGGRKNNR</sequence>
<dbReference type="NCBIfam" id="TIGR02072">
    <property type="entry name" value="BioC"/>
    <property type="match status" value="1"/>
</dbReference>
<dbReference type="GO" id="GO:0010340">
    <property type="term" value="F:carboxyl-O-methyltransferase activity"/>
    <property type="evidence" value="ECO:0007669"/>
    <property type="project" value="UniProtKB-UniRule"/>
</dbReference>
<comment type="catalytic activity">
    <reaction evidence="1 8">
        <text>malonyl-[ACP] + S-adenosyl-L-methionine = malonyl-[ACP] methyl ester + S-adenosyl-L-homocysteine</text>
        <dbReference type="Rhea" id="RHEA:17105"/>
        <dbReference type="Rhea" id="RHEA-COMP:9623"/>
        <dbReference type="Rhea" id="RHEA-COMP:9954"/>
        <dbReference type="ChEBI" id="CHEBI:57856"/>
        <dbReference type="ChEBI" id="CHEBI:59789"/>
        <dbReference type="ChEBI" id="CHEBI:78449"/>
        <dbReference type="ChEBI" id="CHEBI:78845"/>
        <dbReference type="EC" id="2.1.1.197"/>
    </reaction>
</comment>
<evidence type="ECO:0000256" key="5">
    <source>
        <dbReference type="ARBA" id="ARBA00022679"/>
    </source>
</evidence>
<dbReference type="InterPro" id="IPR011814">
    <property type="entry name" value="BioC"/>
</dbReference>
<dbReference type="Pfam" id="PF08241">
    <property type="entry name" value="Methyltransf_11"/>
    <property type="match status" value="1"/>
</dbReference>
<dbReference type="GO" id="GO:0032259">
    <property type="term" value="P:methylation"/>
    <property type="evidence" value="ECO:0007669"/>
    <property type="project" value="UniProtKB-KW"/>
</dbReference>
<dbReference type="EC" id="2.1.1.197" evidence="3 8"/>
<dbReference type="PANTHER" id="PTHR13090">
    <property type="entry name" value="ARGININE-HYDROXYLASE NDUFAF5, MITOCHONDRIAL"/>
    <property type="match status" value="1"/>
</dbReference>
<keyword evidence="5 8" id="KW-0808">Transferase</keyword>
<dbReference type="SUPFAM" id="SSF53335">
    <property type="entry name" value="S-adenosyl-L-methionine-dependent methyltransferases"/>
    <property type="match status" value="1"/>
</dbReference>
<dbReference type="InterPro" id="IPR029063">
    <property type="entry name" value="SAM-dependent_MTases_sf"/>
</dbReference>
<dbReference type="Proteomes" id="UP000031623">
    <property type="component" value="Chromosome"/>
</dbReference>